<keyword evidence="3 8" id="KW-0479">Metal-binding</keyword>
<dbReference type="PANTHER" id="PTHR36923:SF3">
    <property type="entry name" value="FERREDOXIN"/>
    <property type="match status" value="1"/>
</dbReference>
<evidence type="ECO:0000256" key="3">
    <source>
        <dbReference type="ARBA" id="ARBA00022723"/>
    </source>
</evidence>
<keyword evidence="6 8" id="KW-0411">Iron-sulfur</keyword>
<reference evidence="11" key="1">
    <citation type="journal article" date="2019" name="Int. J. Syst. Evol. Microbiol.">
        <title>The Global Catalogue of Microorganisms (GCM) 10K type strain sequencing project: providing services to taxonomists for standard genome sequencing and annotation.</title>
        <authorList>
            <consortium name="The Broad Institute Genomics Platform"/>
            <consortium name="The Broad Institute Genome Sequencing Center for Infectious Disease"/>
            <person name="Wu L."/>
            <person name="Ma J."/>
        </authorList>
    </citation>
    <scope>NUCLEOTIDE SEQUENCE [LARGE SCALE GENOMIC DNA]</scope>
    <source>
        <strain evidence="11">CGMCC 4.7177</strain>
    </source>
</reference>
<evidence type="ECO:0000256" key="1">
    <source>
        <dbReference type="ARBA" id="ARBA00001927"/>
    </source>
</evidence>
<evidence type="ECO:0000256" key="5">
    <source>
        <dbReference type="ARBA" id="ARBA00023004"/>
    </source>
</evidence>
<comment type="cofactor">
    <cofactor evidence="1">
        <name>[3Fe-4S] cluster</name>
        <dbReference type="ChEBI" id="CHEBI:21137"/>
    </cofactor>
</comment>
<comment type="caution">
    <text evidence="10">The sequence shown here is derived from an EMBL/GenBank/DDBJ whole genome shotgun (WGS) entry which is preliminary data.</text>
</comment>
<evidence type="ECO:0000313" key="10">
    <source>
        <dbReference type="EMBL" id="MFC4504697.1"/>
    </source>
</evidence>
<evidence type="ECO:0000256" key="2">
    <source>
        <dbReference type="ARBA" id="ARBA00022448"/>
    </source>
</evidence>
<dbReference type="PRINTS" id="PR00352">
    <property type="entry name" value="3FE4SFRDOXIN"/>
</dbReference>
<sequence>MTHIEVDESRCDGFGFCEQAAPDVFGLDDDGLVTVRLPRIPDELTDKAEAATRACPVAALRVVR</sequence>
<keyword evidence="4 8" id="KW-0249">Electron transport</keyword>
<keyword evidence="5 8" id="KW-0408">Iron</keyword>
<keyword evidence="2 8" id="KW-0813">Transport</keyword>
<evidence type="ECO:0000256" key="7">
    <source>
        <dbReference type="ARBA" id="ARBA00023291"/>
    </source>
</evidence>
<evidence type="ECO:0000256" key="8">
    <source>
        <dbReference type="RuleBase" id="RU368020"/>
    </source>
</evidence>
<dbReference type="PROSITE" id="PS51379">
    <property type="entry name" value="4FE4S_FER_2"/>
    <property type="match status" value="1"/>
</dbReference>
<keyword evidence="7" id="KW-0003">3Fe-4S</keyword>
<keyword evidence="11" id="KW-1185">Reference proteome</keyword>
<accession>A0ABV9AXQ5</accession>
<dbReference type="InterPro" id="IPR017896">
    <property type="entry name" value="4Fe4S_Fe-S-bd"/>
</dbReference>
<feature type="domain" description="4Fe-4S ferredoxin-type" evidence="9">
    <location>
        <begin position="2"/>
        <end position="30"/>
    </location>
</feature>
<name>A0ABV9AXQ5_9ACTN</name>
<protein>
    <recommendedName>
        <fullName evidence="8">Ferredoxin</fullName>
    </recommendedName>
</protein>
<evidence type="ECO:0000256" key="4">
    <source>
        <dbReference type="ARBA" id="ARBA00022982"/>
    </source>
</evidence>
<organism evidence="10 11">
    <name type="scientific">Streptomyces vulcanius</name>
    <dbReference type="NCBI Taxonomy" id="1441876"/>
    <lineage>
        <taxon>Bacteria</taxon>
        <taxon>Bacillati</taxon>
        <taxon>Actinomycetota</taxon>
        <taxon>Actinomycetes</taxon>
        <taxon>Kitasatosporales</taxon>
        <taxon>Streptomycetaceae</taxon>
        <taxon>Streptomyces</taxon>
    </lineage>
</organism>
<evidence type="ECO:0000256" key="6">
    <source>
        <dbReference type="ARBA" id="ARBA00023014"/>
    </source>
</evidence>
<dbReference type="Proteomes" id="UP001595839">
    <property type="component" value="Unassembled WGS sequence"/>
</dbReference>
<dbReference type="Pfam" id="PF13459">
    <property type="entry name" value="Fer4_15"/>
    <property type="match status" value="1"/>
</dbReference>
<dbReference type="RefSeq" id="WP_381181711.1">
    <property type="nucleotide sequence ID" value="NZ_JBHSFK010000028.1"/>
</dbReference>
<proteinExistence type="predicted"/>
<gene>
    <name evidence="10" type="ORF">ACFPIH_35190</name>
</gene>
<evidence type="ECO:0000259" key="9">
    <source>
        <dbReference type="PROSITE" id="PS51379"/>
    </source>
</evidence>
<evidence type="ECO:0000313" key="11">
    <source>
        <dbReference type="Proteomes" id="UP001595839"/>
    </source>
</evidence>
<dbReference type="PANTHER" id="PTHR36923">
    <property type="entry name" value="FERREDOXIN"/>
    <property type="match status" value="1"/>
</dbReference>
<dbReference type="InterPro" id="IPR001080">
    <property type="entry name" value="3Fe4S_ferredoxin"/>
</dbReference>
<dbReference type="Gene3D" id="3.30.70.20">
    <property type="match status" value="1"/>
</dbReference>
<dbReference type="SUPFAM" id="SSF54862">
    <property type="entry name" value="4Fe-4S ferredoxins"/>
    <property type="match status" value="1"/>
</dbReference>
<dbReference type="EMBL" id="JBHSFK010000028">
    <property type="protein sequence ID" value="MFC4504697.1"/>
    <property type="molecule type" value="Genomic_DNA"/>
</dbReference>
<dbReference type="InterPro" id="IPR051269">
    <property type="entry name" value="Fe-S_cluster_ET"/>
</dbReference>
<comment type="function">
    <text evidence="8">Ferredoxins are iron-sulfur proteins that transfer electrons in a wide variety of metabolic reactions.</text>
</comment>